<comment type="similarity">
    <text evidence="7">Belongs to the TonB-dependent receptor family.</text>
</comment>
<dbReference type="InterPro" id="IPR036942">
    <property type="entry name" value="Beta-barrel_TonB_sf"/>
</dbReference>
<dbReference type="FunFam" id="2.60.40.1120:FF:000003">
    <property type="entry name" value="Outer membrane protein Omp121"/>
    <property type="match status" value="1"/>
</dbReference>
<evidence type="ECO:0000256" key="8">
    <source>
        <dbReference type="SAM" id="SignalP"/>
    </source>
</evidence>
<keyword evidence="11" id="KW-1185">Reference proteome</keyword>
<evidence type="ECO:0000259" key="9">
    <source>
        <dbReference type="Pfam" id="PF07715"/>
    </source>
</evidence>
<dbReference type="AlphaFoldDB" id="A0A2U2PBH7"/>
<evidence type="ECO:0000256" key="2">
    <source>
        <dbReference type="ARBA" id="ARBA00022448"/>
    </source>
</evidence>
<keyword evidence="8" id="KW-0732">Signal</keyword>
<dbReference type="InterPro" id="IPR023997">
    <property type="entry name" value="TonB-dep_OMP_SusC/RagA_CS"/>
</dbReference>
<evidence type="ECO:0000256" key="1">
    <source>
        <dbReference type="ARBA" id="ARBA00004571"/>
    </source>
</evidence>
<reference evidence="10 11" key="1">
    <citation type="submission" date="2018-04" db="EMBL/GenBank/DDBJ databases">
        <title>Pedobacter chongqingensis sp. nov., isolated from a rottenly hemp rope.</title>
        <authorList>
            <person name="Cai Y."/>
        </authorList>
    </citation>
    <scope>NUCLEOTIDE SEQUENCE [LARGE SCALE GENOMIC DNA]</scope>
    <source>
        <strain evidence="10 11">FJ4-8</strain>
    </source>
</reference>
<keyword evidence="2 7" id="KW-0813">Transport</keyword>
<dbReference type="GO" id="GO:0009279">
    <property type="term" value="C:cell outer membrane"/>
    <property type="evidence" value="ECO:0007669"/>
    <property type="project" value="UniProtKB-SubCell"/>
</dbReference>
<dbReference type="Gene3D" id="2.60.40.1120">
    <property type="entry name" value="Carboxypeptidase-like, regulatory domain"/>
    <property type="match status" value="1"/>
</dbReference>
<proteinExistence type="inferred from homology"/>
<dbReference type="NCBIfam" id="TIGR04057">
    <property type="entry name" value="SusC_RagA_signa"/>
    <property type="match status" value="1"/>
</dbReference>
<dbReference type="RefSeq" id="WP_109417614.1">
    <property type="nucleotide sequence ID" value="NZ_QEAS01000020.1"/>
</dbReference>
<feature type="chain" id="PRO_5015651349" evidence="8">
    <location>
        <begin position="29"/>
        <end position="1001"/>
    </location>
</feature>
<evidence type="ECO:0000256" key="3">
    <source>
        <dbReference type="ARBA" id="ARBA00022452"/>
    </source>
</evidence>
<accession>A0A2U2PBH7</accession>
<evidence type="ECO:0000313" key="10">
    <source>
        <dbReference type="EMBL" id="PWG78756.1"/>
    </source>
</evidence>
<dbReference type="NCBIfam" id="TIGR04056">
    <property type="entry name" value="OMP_RagA_SusC"/>
    <property type="match status" value="1"/>
</dbReference>
<feature type="domain" description="TonB-dependent receptor plug" evidence="9">
    <location>
        <begin position="124"/>
        <end position="228"/>
    </location>
</feature>
<dbReference type="InterPro" id="IPR039426">
    <property type="entry name" value="TonB-dep_rcpt-like"/>
</dbReference>
<dbReference type="FunFam" id="2.170.130.10:FF:000003">
    <property type="entry name" value="SusC/RagA family TonB-linked outer membrane protein"/>
    <property type="match status" value="1"/>
</dbReference>
<dbReference type="Proteomes" id="UP000245647">
    <property type="component" value="Unassembled WGS sequence"/>
</dbReference>
<dbReference type="InterPro" id="IPR037066">
    <property type="entry name" value="Plug_dom_sf"/>
</dbReference>
<dbReference type="InterPro" id="IPR012910">
    <property type="entry name" value="Plug_dom"/>
</dbReference>
<comment type="caution">
    <text evidence="10">The sequence shown here is derived from an EMBL/GenBank/DDBJ whole genome shotgun (WGS) entry which is preliminary data.</text>
</comment>
<keyword evidence="5 7" id="KW-0472">Membrane</keyword>
<name>A0A2U2PBH7_9SPHI</name>
<evidence type="ECO:0000313" key="11">
    <source>
        <dbReference type="Proteomes" id="UP000245647"/>
    </source>
</evidence>
<dbReference type="SUPFAM" id="SSF56935">
    <property type="entry name" value="Porins"/>
    <property type="match status" value="1"/>
</dbReference>
<protein>
    <submittedName>
        <fullName evidence="10">SusC/RagA family protein</fullName>
    </submittedName>
</protein>
<comment type="subcellular location">
    <subcellularLocation>
        <location evidence="1 7">Cell outer membrane</location>
        <topology evidence="1 7">Multi-pass membrane protein</topology>
    </subcellularLocation>
</comment>
<organism evidence="10 11">
    <name type="scientific">Pararcticibacter amylolyticus</name>
    <dbReference type="NCBI Taxonomy" id="2173175"/>
    <lineage>
        <taxon>Bacteria</taxon>
        <taxon>Pseudomonadati</taxon>
        <taxon>Bacteroidota</taxon>
        <taxon>Sphingobacteriia</taxon>
        <taxon>Sphingobacteriales</taxon>
        <taxon>Sphingobacteriaceae</taxon>
        <taxon>Pararcticibacter</taxon>
    </lineage>
</organism>
<gene>
    <name evidence="10" type="ORF">DDR33_20180</name>
</gene>
<dbReference type="Pfam" id="PF07715">
    <property type="entry name" value="Plug"/>
    <property type="match status" value="1"/>
</dbReference>
<dbReference type="SUPFAM" id="SSF49464">
    <property type="entry name" value="Carboxypeptidase regulatory domain-like"/>
    <property type="match status" value="1"/>
</dbReference>
<dbReference type="OrthoDB" id="899266at2"/>
<evidence type="ECO:0000256" key="7">
    <source>
        <dbReference type="PROSITE-ProRule" id="PRU01360"/>
    </source>
</evidence>
<dbReference type="EMBL" id="QEAS01000020">
    <property type="protein sequence ID" value="PWG78756.1"/>
    <property type="molecule type" value="Genomic_DNA"/>
</dbReference>
<keyword evidence="4 7" id="KW-0812">Transmembrane</keyword>
<evidence type="ECO:0000256" key="5">
    <source>
        <dbReference type="ARBA" id="ARBA00023136"/>
    </source>
</evidence>
<keyword evidence="3 7" id="KW-1134">Transmembrane beta strand</keyword>
<feature type="signal peptide" evidence="8">
    <location>
        <begin position="1"/>
        <end position="28"/>
    </location>
</feature>
<keyword evidence="6 7" id="KW-0998">Cell outer membrane</keyword>
<dbReference type="PROSITE" id="PS52016">
    <property type="entry name" value="TONB_DEPENDENT_REC_3"/>
    <property type="match status" value="1"/>
</dbReference>
<dbReference type="Pfam" id="PF13715">
    <property type="entry name" value="CarbopepD_reg_2"/>
    <property type="match status" value="1"/>
</dbReference>
<evidence type="ECO:0000256" key="4">
    <source>
        <dbReference type="ARBA" id="ARBA00022692"/>
    </source>
</evidence>
<dbReference type="InterPro" id="IPR023996">
    <property type="entry name" value="TonB-dep_OMP_SusC/RagA"/>
</dbReference>
<dbReference type="Gene3D" id="2.40.170.20">
    <property type="entry name" value="TonB-dependent receptor, beta-barrel domain"/>
    <property type="match status" value="1"/>
</dbReference>
<evidence type="ECO:0000256" key="6">
    <source>
        <dbReference type="ARBA" id="ARBA00023237"/>
    </source>
</evidence>
<sequence length="1001" mass="111497">MKKHLLFKVVLTFLLPACLYLCSTGTYAQDSRNVVTGTVTDTKNEAIIGASVKENGTTNGAVTDANGRFTLKTSSPNATLTISYIGYLTRNIPVGGNKSLKIILQENKVALNEIVVVGYGTQKKVNLSGAVASVNMKELENRPVVNVVEALQGTTPGLTIQQSNSQPGSRPSINIRGINTLNNNDPLVIIDGIQGDIQNVNMTDIENISVLKDASSTAIYGSRASNGVILITTKKGTKGKPRIAYDYSYAVQTPTFLPDIVESWVYAELRNEALVNSGRPAQFNAEQIAGFRQNGPNSNWMKDIYQSSAPQQSHNFSVAGGNDKTTYLVSGAYLDQESLFEGPEYGLQRSNFRVNMETNVSERLKFNILAAYTRNGLKDHAYWTEWLIEQATRMPPIYSIKDENGEYTYPSGSNSNALARLETGGIRKSQNDDLSGIINGELKIVDGLKLRAMVGAKLYNNRLNENRKAIPGSGDQENRMTNSSQRIQEITANTILSYDKTFGNHAVSAMAGYSYEGSTDNRFSTFRVANGTPYDIMGGEQTSNTGNQEWQTEWSIYSAFFRLNYNFRERYLFEFNLRDDASSKFRKGNRSAWFPSASAAWRISEEHFYPEQLKNILTSAKIRSSIGLVGNNRIDDYQYQANVNASQGYNFGSKVVPVTTFDPYNADIKWETTRMFNIGADLDFFKNNTLSLSADYFMNNTYDILVGLPLPGLYGSAAPIQNGGEVHTRGWELSARYNLKTGGVRHWISASLSDSKNKVADLGGAYFINGTDITTIVKEGYPINAYYAYRSDGFFQNMDEVARGPHLVSITPKPGDLRYLDKNGDGVIRDDDDRFVLGNRDPRLLYGFNYRAEWKGLDFSMFWQGVGQRNVWLRGEAVEAFHNNNEGPVFNFHIDRWTPNHPDASYPRLTVGSESANNAVKSDFWIENAAYLRLKNIQVGYTIPTRWTNKLPGSRLRIYATIQNALTLTNMKGGWDPEASDGSGRIYPVNRTYSLGLNLNF</sequence>
<dbReference type="InterPro" id="IPR008969">
    <property type="entry name" value="CarboxyPept-like_regulatory"/>
</dbReference>
<dbReference type="Gene3D" id="2.170.130.10">
    <property type="entry name" value="TonB-dependent receptor, plug domain"/>
    <property type="match status" value="1"/>
</dbReference>